<evidence type="ECO:0000259" key="5">
    <source>
        <dbReference type="PROSITE" id="PS50089"/>
    </source>
</evidence>
<comment type="caution">
    <text evidence="6">The sequence shown here is derived from an EMBL/GenBank/DDBJ whole genome shotgun (WGS) entry which is preliminary data.</text>
</comment>
<dbReference type="SUPFAM" id="SSF50969">
    <property type="entry name" value="YVTN repeat-like/Quinoprotein amine dehydrogenase"/>
    <property type="match status" value="1"/>
</dbReference>
<dbReference type="SUPFAM" id="SSF57903">
    <property type="entry name" value="FYVE/PHD zinc finger"/>
    <property type="match status" value="1"/>
</dbReference>
<protein>
    <recommendedName>
        <fullName evidence="5">RING-type domain-containing protein</fullName>
    </recommendedName>
</protein>
<proteinExistence type="predicted"/>
<accession>A0ABD3X1Y3</accession>
<keyword evidence="1" id="KW-0479">Metal-binding</keyword>
<dbReference type="PANTHER" id="PTHR25462">
    <property type="entry name" value="BONUS, ISOFORM C-RELATED"/>
    <property type="match status" value="1"/>
</dbReference>
<sequence>MASKEEKTIDNFFVCSICEQCLQEPKELPCKHLACRDCLLNYILNNAQDQGFTCPSCKMVIRVKDPSRPLVEWADKMPTNYELMSKLQKMNLDGRDKRVKFCQPCIGKFIDVLASRHCRKCDIYFCDNCGNTHWLLKGSDGHKIVYLDHIEAFKRDPLLSSELNAIFNVRHKKPKLSSGGDNPVTPSHDLYDEERCIVTGACFLDDGCIVIVDQGNKKLKLFDMYYHFITVISMDAYDIVSLGNFLVAVTCTCEKKMRFYNLQEHTFIETGDIDTEDMCYGLCLVNDSIIVGCKGNVPNLKIIDETGELHTIQIQSGKFSLKVPYYVTYDSSKNYFYVSDIESKCAKCIQTDGTIVWEREIKDARGLAVCRDYLLIARQEQVTVDIVNHEGKCMKSIVSIKDGVNKPHAICVKCYDDNILLLLSDDTDLVSVFTLEDPMLDHAVNAYHNRRKISDASITSDALNSQQTRFCSIL</sequence>
<evidence type="ECO:0000256" key="1">
    <source>
        <dbReference type="ARBA" id="ARBA00022723"/>
    </source>
</evidence>
<organism evidence="6 7">
    <name type="scientific">Sinanodonta woodiana</name>
    <name type="common">Chinese pond mussel</name>
    <name type="synonym">Anodonta woodiana</name>
    <dbReference type="NCBI Taxonomy" id="1069815"/>
    <lineage>
        <taxon>Eukaryota</taxon>
        <taxon>Metazoa</taxon>
        <taxon>Spiralia</taxon>
        <taxon>Lophotrochozoa</taxon>
        <taxon>Mollusca</taxon>
        <taxon>Bivalvia</taxon>
        <taxon>Autobranchia</taxon>
        <taxon>Heteroconchia</taxon>
        <taxon>Palaeoheterodonta</taxon>
        <taxon>Unionida</taxon>
        <taxon>Unionoidea</taxon>
        <taxon>Unionidae</taxon>
        <taxon>Unioninae</taxon>
        <taxon>Sinanodonta</taxon>
    </lineage>
</organism>
<evidence type="ECO:0000256" key="3">
    <source>
        <dbReference type="ARBA" id="ARBA00022833"/>
    </source>
</evidence>
<dbReference type="InterPro" id="IPR047153">
    <property type="entry name" value="TRIM45/56/19-like"/>
</dbReference>
<dbReference type="AlphaFoldDB" id="A0ABD3X1Y3"/>
<dbReference type="GO" id="GO:0008270">
    <property type="term" value="F:zinc ion binding"/>
    <property type="evidence" value="ECO:0007669"/>
    <property type="project" value="UniProtKB-KW"/>
</dbReference>
<dbReference type="PANTHER" id="PTHR25462:SF296">
    <property type="entry name" value="MEIOTIC P26, ISOFORM F"/>
    <property type="match status" value="1"/>
</dbReference>
<name>A0ABD3X1Y3_SINWO</name>
<keyword evidence="7" id="KW-1185">Reference proteome</keyword>
<dbReference type="InterPro" id="IPR001841">
    <property type="entry name" value="Znf_RING"/>
</dbReference>
<dbReference type="PROSITE" id="PS50089">
    <property type="entry name" value="ZF_RING_2"/>
    <property type="match status" value="1"/>
</dbReference>
<evidence type="ECO:0000313" key="7">
    <source>
        <dbReference type="Proteomes" id="UP001634394"/>
    </source>
</evidence>
<dbReference type="Gene3D" id="2.120.10.30">
    <property type="entry name" value="TolB, C-terminal domain"/>
    <property type="match status" value="1"/>
</dbReference>
<dbReference type="InterPro" id="IPR011011">
    <property type="entry name" value="Znf_FYVE_PHD"/>
</dbReference>
<dbReference type="InterPro" id="IPR018957">
    <property type="entry name" value="Znf_C3HC4_RING-type"/>
</dbReference>
<dbReference type="EMBL" id="JBJQND010000004">
    <property type="protein sequence ID" value="KAL3879483.1"/>
    <property type="molecule type" value="Genomic_DNA"/>
</dbReference>
<dbReference type="SUPFAM" id="SSF57850">
    <property type="entry name" value="RING/U-box"/>
    <property type="match status" value="1"/>
</dbReference>
<feature type="domain" description="RING-type" evidence="5">
    <location>
        <begin position="15"/>
        <end position="58"/>
    </location>
</feature>
<reference evidence="6 7" key="1">
    <citation type="submission" date="2024-11" db="EMBL/GenBank/DDBJ databases">
        <title>Chromosome-level genome assembly of the freshwater bivalve Anodonta woodiana.</title>
        <authorList>
            <person name="Chen X."/>
        </authorList>
    </citation>
    <scope>NUCLEOTIDE SEQUENCE [LARGE SCALE GENOMIC DNA]</scope>
    <source>
        <strain evidence="6">MN2024</strain>
        <tissue evidence="6">Gills</tissue>
    </source>
</reference>
<dbReference type="Pfam" id="PF00097">
    <property type="entry name" value="zf-C3HC4"/>
    <property type="match status" value="1"/>
</dbReference>
<dbReference type="Proteomes" id="UP001634394">
    <property type="component" value="Unassembled WGS sequence"/>
</dbReference>
<evidence type="ECO:0000256" key="2">
    <source>
        <dbReference type="ARBA" id="ARBA00022771"/>
    </source>
</evidence>
<dbReference type="InterPro" id="IPR011042">
    <property type="entry name" value="6-blade_b-propeller_TolB-like"/>
</dbReference>
<gene>
    <name evidence="6" type="ORF">ACJMK2_031779</name>
</gene>
<evidence type="ECO:0000313" key="6">
    <source>
        <dbReference type="EMBL" id="KAL3879483.1"/>
    </source>
</evidence>
<dbReference type="InterPro" id="IPR011044">
    <property type="entry name" value="Quino_amine_DH_bsu"/>
</dbReference>
<keyword evidence="2 4" id="KW-0863">Zinc-finger</keyword>
<evidence type="ECO:0000256" key="4">
    <source>
        <dbReference type="PROSITE-ProRule" id="PRU00175"/>
    </source>
</evidence>
<dbReference type="InterPro" id="IPR013083">
    <property type="entry name" value="Znf_RING/FYVE/PHD"/>
</dbReference>
<dbReference type="Gene3D" id="3.30.40.10">
    <property type="entry name" value="Zinc/RING finger domain, C3HC4 (zinc finger)"/>
    <property type="match status" value="1"/>
</dbReference>
<dbReference type="SMART" id="SM00184">
    <property type="entry name" value="RING"/>
    <property type="match status" value="1"/>
</dbReference>
<keyword evidence="3" id="KW-0862">Zinc</keyword>